<dbReference type="SUPFAM" id="SSF55874">
    <property type="entry name" value="ATPase domain of HSP90 chaperone/DNA topoisomerase II/histidine kinase"/>
    <property type="match status" value="1"/>
</dbReference>
<evidence type="ECO:0000256" key="9">
    <source>
        <dbReference type="SAM" id="MobiDB-lite"/>
    </source>
</evidence>
<feature type="transmembrane region" description="Helical" evidence="10">
    <location>
        <begin position="324"/>
        <end position="357"/>
    </location>
</feature>
<feature type="compositionally biased region" description="Basic and acidic residues" evidence="9">
    <location>
        <begin position="11"/>
        <end position="22"/>
    </location>
</feature>
<dbReference type="Pfam" id="PF07730">
    <property type="entry name" value="HisKA_3"/>
    <property type="match status" value="1"/>
</dbReference>
<dbReference type="AlphaFoldDB" id="A0A502CJR0"/>
<feature type="transmembrane region" description="Helical" evidence="10">
    <location>
        <begin position="229"/>
        <end position="253"/>
    </location>
</feature>
<evidence type="ECO:0000313" key="13">
    <source>
        <dbReference type="Proteomes" id="UP000317722"/>
    </source>
</evidence>
<evidence type="ECO:0000256" key="7">
    <source>
        <dbReference type="ARBA" id="ARBA00022840"/>
    </source>
</evidence>
<feature type="transmembrane region" description="Helical" evidence="10">
    <location>
        <begin position="56"/>
        <end position="83"/>
    </location>
</feature>
<evidence type="ECO:0000256" key="3">
    <source>
        <dbReference type="ARBA" id="ARBA00022553"/>
    </source>
</evidence>
<dbReference type="PANTHER" id="PTHR24421">
    <property type="entry name" value="NITRATE/NITRITE SENSOR PROTEIN NARX-RELATED"/>
    <property type="match status" value="1"/>
</dbReference>
<dbReference type="GO" id="GO:0005886">
    <property type="term" value="C:plasma membrane"/>
    <property type="evidence" value="ECO:0007669"/>
    <property type="project" value="UniProtKB-SubCell"/>
</dbReference>
<evidence type="ECO:0000256" key="4">
    <source>
        <dbReference type="ARBA" id="ARBA00022679"/>
    </source>
</evidence>
<feature type="transmembrane region" description="Helical" evidence="10">
    <location>
        <begin position="189"/>
        <end position="209"/>
    </location>
</feature>
<comment type="caution">
    <text evidence="12">The sequence shown here is derived from an EMBL/GenBank/DDBJ whole genome shotgun (WGS) entry which is preliminary data.</text>
</comment>
<feature type="transmembrane region" description="Helical" evidence="10">
    <location>
        <begin position="89"/>
        <end position="110"/>
    </location>
</feature>
<dbReference type="Gene3D" id="1.20.5.1930">
    <property type="match status" value="1"/>
</dbReference>
<feature type="domain" description="Signal transduction histidine kinase subgroup 3 dimerisation and phosphoacceptor" evidence="11">
    <location>
        <begin position="491"/>
        <end position="523"/>
    </location>
</feature>
<proteinExistence type="predicted"/>
<dbReference type="Proteomes" id="UP000317722">
    <property type="component" value="Unassembled WGS sequence"/>
</dbReference>
<keyword evidence="10" id="KW-1133">Transmembrane helix</keyword>
<organism evidence="12 13">
    <name type="scientific">Pedococcus bigeumensis</name>
    <dbReference type="NCBI Taxonomy" id="433644"/>
    <lineage>
        <taxon>Bacteria</taxon>
        <taxon>Bacillati</taxon>
        <taxon>Actinomycetota</taxon>
        <taxon>Actinomycetes</taxon>
        <taxon>Micrococcales</taxon>
        <taxon>Intrasporangiaceae</taxon>
        <taxon>Pedococcus</taxon>
    </lineage>
</organism>
<reference evidence="12 13" key="1">
    <citation type="journal article" date="2019" name="Environ. Microbiol.">
        <title>Species interactions and distinct microbial communities in high Arctic permafrost affected cryosols are associated with the CH4 and CO2 gas fluxes.</title>
        <authorList>
            <person name="Altshuler I."/>
            <person name="Hamel J."/>
            <person name="Turney S."/>
            <person name="Magnuson E."/>
            <person name="Levesque R."/>
            <person name="Greer C."/>
            <person name="Whyte L.G."/>
        </authorList>
    </citation>
    <scope>NUCLEOTIDE SEQUENCE [LARGE SCALE GENOMIC DNA]</scope>
    <source>
        <strain evidence="12 13">S9.3A</strain>
    </source>
</reference>
<feature type="compositionally biased region" description="Basic and acidic residues" evidence="9">
    <location>
        <begin position="531"/>
        <end position="551"/>
    </location>
</feature>
<feature type="compositionally biased region" description="Basic residues" evidence="9">
    <location>
        <begin position="1"/>
        <end position="10"/>
    </location>
</feature>
<dbReference type="EMBL" id="RCZM01000008">
    <property type="protein sequence ID" value="TPG12884.1"/>
    <property type="molecule type" value="Genomic_DNA"/>
</dbReference>
<dbReference type="GO" id="GO:0046983">
    <property type="term" value="F:protein dimerization activity"/>
    <property type="evidence" value="ECO:0007669"/>
    <property type="project" value="InterPro"/>
</dbReference>
<dbReference type="CDD" id="cd16917">
    <property type="entry name" value="HATPase_UhpB-NarQ-NarX-like"/>
    <property type="match status" value="1"/>
</dbReference>
<keyword evidence="10" id="KW-0812">Transmembrane</keyword>
<evidence type="ECO:0000256" key="8">
    <source>
        <dbReference type="ARBA" id="ARBA00023012"/>
    </source>
</evidence>
<keyword evidence="5" id="KW-0547">Nucleotide-binding</keyword>
<evidence type="ECO:0000256" key="10">
    <source>
        <dbReference type="SAM" id="Phobius"/>
    </source>
</evidence>
<keyword evidence="4" id="KW-0808">Transferase</keyword>
<feature type="transmembrane region" description="Helical" evidence="10">
    <location>
        <begin position="157"/>
        <end position="177"/>
    </location>
</feature>
<dbReference type="InterPro" id="IPR011712">
    <property type="entry name" value="Sig_transdc_His_kin_sub3_dim/P"/>
</dbReference>
<evidence type="ECO:0000256" key="2">
    <source>
        <dbReference type="ARBA" id="ARBA00012438"/>
    </source>
</evidence>
<feature type="transmembrane region" description="Helical" evidence="10">
    <location>
        <begin position="265"/>
        <end position="284"/>
    </location>
</feature>
<evidence type="ECO:0000259" key="11">
    <source>
        <dbReference type="Pfam" id="PF07730"/>
    </source>
</evidence>
<keyword evidence="10" id="KW-0472">Membrane</keyword>
<evidence type="ECO:0000256" key="1">
    <source>
        <dbReference type="ARBA" id="ARBA00000085"/>
    </source>
</evidence>
<feature type="region of interest" description="Disordered" evidence="9">
    <location>
        <begin position="527"/>
        <end position="576"/>
    </location>
</feature>
<keyword evidence="13" id="KW-1185">Reference proteome</keyword>
<sequence>MVLSTIRRRPTRPEGRRSREPGDCPTRSGRFPDTSRGPLAIVEGGASEEMPMAVRWLGAGLGAAAVVTSAAAVVATTAVHWSFDETLNAFVISNLVIGVSFALCGALIAWHRPGLLLGWLYAVGGFCQVLSGLAAPLGQLLHEHGAPLWIVRLDMTVFNWAWPINIGLAIPLSLLLLPDGRLASRRWVPVAAAVAVTSPLFLLEVGLGQETPLGMPRAYLTLQRYDDFGWLWTLSEVRWALSVLVGLACLAFRYRRGTEAVRRQLLWLVLAVAVIVVAVTPWALVAGTPLLVLFTIPLLPAAVAVAVLRHGLLDIKLVVSRVVTYALLSGLVLAAYAGLVVVLSGVASALLVAMLALPVRARLQAVVDRLLYGERGNPVRVASRVGQSLSGGLSQTLEEVRAALRLPYVAVVVGDEIRAAGGTPGGSTASLPLEGGVLVVGLRSGERRLSSADSNILRMLSGPLSTALHATDLLRELKVSRERLVLAEEDERRRLRRELHDGLGPLLTGVALSADMAHNLASAGRAAGWDAGRDAGRDASLDASRDSDRDAGSGAGSGTDAGPGAGSGAGPDAGTDGRLLARLDEVRSDSRTAIREVRRIVDNLGSPALDELGLAEALRIRAARTTRRADGSDLVVHVEIPADLPRMPAAVELAAYRIATEALTNVVRHSSATTVRLRLTCDGELRCEVLDDGAVHGSWPSGVGISSMRERAAELGGRCDVGTGPEGGHVRIFLPMAAR</sequence>
<protein>
    <recommendedName>
        <fullName evidence="2">histidine kinase</fullName>
        <ecNumber evidence="2">2.7.13.3</ecNumber>
    </recommendedName>
</protein>
<dbReference type="GO" id="GO:0000155">
    <property type="term" value="F:phosphorelay sensor kinase activity"/>
    <property type="evidence" value="ECO:0007669"/>
    <property type="project" value="InterPro"/>
</dbReference>
<name>A0A502CJR0_9MICO</name>
<feature type="transmembrane region" description="Helical" evidence="10">
    <location>
        <begin position="290"/>
        <end position="312"/>
    </location>
</feature>
<dbReference type="Gene3D" id="3.30.565.10">
    <property type="entry name" value="Histidine kinase-like ATPase, C-terminal domain"/>
    <property type="match status" value="1"/>
</dbReference>
<keyword evidence="7" id="KW-0067">ATP-binding</keyword>
<gene>
    <name evidence="12" type="ORF">EAH86_19275</name>
</gene>
<accession>A0A502CJR0</accession>
<dbReference type="PANTHER" id="PTHR24421:SF10">
    <property type="entry name" value="NITRATE_NITRITE SENSOR PROTEIN NARQ"/>
    <property type="match status" value="1"/>
</dbReference>
<evidence type="ECO:0000256" key="5">
    <source>
        <dbReference type="ARBA" id="ARBA00022741"/>
    </source>
</evidence>
<feature type="region of interest" description="Disordered" evidence="9">
    <location>
        <begin position="1"/>
        <end position="38"/>
    </location>
</feature>
<keyword evidence="6 12" id="KW-0418">Kinase</keyword>
<keyword evidence="3" id="KW-0597">Phosphoprotein</keyword>
<feature type="compositionally biased region" description="Gly residues" evidence="9">
    <location>
        <begin position="553"/>
        <end position="571"/>
    </location>
</feature>
<keyword evidence="8" id="KW-0902">Two-component regulatory system</keyword>
<dbReference type="EC" id="2.7.13.3" evidence="2"/>
<dbReference type="InterPro" id="IPR036890">
    <property type="entry name" value="HATPase_C_sf"/>
</dbReference>
<comment type="catalytic activity">
    <reaction evidence="1">
        <text>ATP + protein L-histidine = ADP + protein N-phospho-L-histidine.</text>
        <dbReference type="EC" id="2.7.13.3"/>
    </reaction>
</comment>
<evidence type="ECO:0000313" key="12">
    <source>
        <dbReference type="EMBL" id="TPG12884.1"/>
    </source>
</evidence>
<evidence type="ECO:0000256" key="6">
    <source>
        <dbReference type="ARBA" id="ARBA00022777"/>
    </source>
</evidence>
<feature type="transmembrane region" description="Helical" evidence="10">
    <location>
        <begin position="117"/>
        <end position="137"/>
    </location>
</feature>
<dbReference type="InterPro" id="IPR050482">
    <property type="entry name" value="Sensor_HK_TwoCompSys"/>
</dbReference>